<organism evidence="3 4">
    <name type="scientific">Geranomyces variabilis</name>
    <dbReference type="NCBI Taxonomy" id="109894"/>
    <lineage>
        <taxon>Eukaryota</taxon>
        <taxon>Fungi</taxon>
        <taxon>Fungi incertae sedis</taxon>
        <taxon>Chytridiomycota</taxon>
        <taxon>Chytridiomycota incertae sedis</taxon>
        <taxon>Chytridiomycetes</taxon>
        <taxon>Spizellomycetales</taxon>
        <taxon>Powellomycetaceae</taxon>
        <taxon>Geranomyces</taxon>
    </lineage>
</organism>
<evidence type="ECO:0000313" key="3">
    <source>
        <dbReference type="EMBL" id="KAJ3174900.1"/>
    </source>
</evidence>
<proteinExistence type="predicted"/>
<dbReference type="Proteomes" id="UP001212152">
    <property type="component" value="Unassembled WGS sequence"/>
</dbReference>
<comment type="caution">
    <text evidence="3">The sequence shown here is derived from an EMBL/GenBank/DDBJ whole genome shotgun (WGS) entry which is preliminary data.</text>
</comment>
<dbReference type="SMART" id="SM00233">
    <property type="entry name" value="PH"/>
    <property type="match status" value="1"/>
</dbReference>
<evidence type="ECO:0000256" key="1">
    <source>
        <dbReference type="SAM" id="MobiDB-lite"/>
    </source>
</evidence>
<dbReference type="AlphaFoldDB" id="A0AAD5XK80"/>
<gene>
    <name evidence="3" type="ORF">HDU87_006566</name>
</gene>
<feature type="compositionally biased region" description="Polar residues" evidence="1">
    <location>
        <begin position="635"/>
        <end position="648"/>
    </location>
</feature>
<accession>A0AAD5XK80</accession>
<dbReference type="CDD" id="cd00821">
    <property type="entry name" value="PH"/>
    <property type="match status" value="1"/>
</dbReference>
<feature type="compositionally biased region" description="Polar residues" evidence="1">
    <location>
        <begin position="221"/>
        <end position="243"/>
    </location>
</feature>
<feature type="region of interest" description="Disordered" evidence="1">
    <location>
        <begin position="156"/>
        <end position="203"/>
    </location>
</feature>
<evidence type="ECO:0000259" key="2">
    <source>
        <dbReference type="PROSITE" id="PS50003"/>
    </source>
</evidence>
<dbReference type="PROSITE" id="PS50003">
    <property type="entry name" value="PH_DOMAIN"/>
    <property type="match status" value="1"/>
</dbReference>
<feature type="compositionally biased region" description="Low complexity" evidence="1">
    <location>
        <begin position="506"/>
        <end position="522"/>
    </location>
</feature>
<name>A0AAD5XK80_9FUNG</name>
<dbReference type="InterPro" id="IPR011993">
    <property type="entry name" value="PH-like_dom_sf"/>
</dbReference>
<sequence>MATKATGTPQRNSIHRSASSPTFLTSPHAITGPLNPGGTVLAGFLWKRSRAHPQRWLRRHFRYDGHNLTYHHSASITSPPRLTLPVERITRVVASPRPLVGIGVNVFDIWVTGGELPLEVAARTRNGMDEWVTTLSRDIGARLFAGTASAAAKRRATVGASGKASVSFEDGGGTRDRDPGGQPRRTSGPDTRAEKRLAMPTLPPLPFSIDAFEPLWDTTSRSSVASGKLGSASTATGSKTVQKARNDESATSKAPPPSRFRDNSTVPLPPLEKLNANLPDLPVLPANVLVPPVRTATGSRPPVGALPKTPVKETAVAAKKPTTSPGHKRRGMIGSHSTTDLVAIPPMPTPTRPSARPVNDPPRTTAPIARSTEGAPLAMAPIHRFKSAEKLQALIMALHDSTEFARPDGSFSSTFDAADRLMQDLPPIPDTMLTTPAPSAAGAVAKPPAPSAVPTVFAMPARPSVNTRVLPPTIITNAISPPRVHVATTGTALAKASAVPTSAAPVSAAPQSAADSPDSSSTITKPEIPSPSDAANSTAASTAINQHAATATTATDVAAGAAVVVAATASVPSSPSAPSPVPCSMYAESPLVASLDPHVAPRAQRIAVLTKVVDIVRHGTALHQRLVSEEEGDTAATTSGRGPTTASSAASVTNLAALTKARRKALDEYRVSVEDLGRRTRDYIRSLPSETDGNEAGGPAGMFGQELTSPNAQAIDLVESVEIMLMKLAQLREVFADRV</sequence>
<feature type="region of interest" description="Disordered" evidence="1">
    <location>
        <begin position="627"/>
        <end position="648"/>
    </location>
</feature>
<feature type="region of interest" description="Disordered" evidence="1">
    <location>
        <begin position="506"/>
        <end position="540"/>
    </location>
</feature>
<feature type="region of interest" description="Disordered" evidence="1">
    <location>
        <begin position="221"/>
        <end position="269"/>
    </location>
</feature>
<reference evidence="3" key="1">
    <citation type="submission" date="2020-05" db="EMBL/GenBank/DDBJ databases">
        <title>Phylogenomic resolution of chytrid fungi.</title>
        <authorList>
            <person name="Stajich J.E."/>
            <person name="Amses K."/>
            <person name="Simmons R."/>
            <person name="Seto K."/>
            <person name="Myers J."/>
            <person name="Bonds A."/>
            <person name="Quandt C.A."/>
            <person name="Barry K."/>
            <person name="Liu P."/>
            <person name="Grigoriev I."/>
            <person name="Longcore J.E."/>
            <person name="James T.Y."/>
        </authorList>
    </citation>
    <scope>NUCLEOTIDE SEQUENCE</scope>
    <source>
        <strain evidence="3">JEL0379</strain>
    </source>
</reference>
<feature type="compositionally biased region" description="Polar residues" evidence="1">
    <location>
        <begin position="1"/>
        <end position="25"/>
    </location>
</feature>
<feature type="region of interest" description="Disordered" evidence="1">
    <location>
        <begin position="1"/>
        <end position="29"/>
    </location>
</feature>
<feature type="region of interest" description="Disordered" evidence="1">
    <location>
        <begin position="313"/>
        <end position="362"/>
    </location>
</feature>
<feature type="domain" description="PH" evidence="2">
    <location>
        <begin position="38"/>
        <end position="140"/>
    </location>
</feature>
<dbReference type="Gene3D" id="2.30.29.30">
    <property type="entry name" value="Pleckstrin-homology domain (PH domain)/Phosphotyrosine-binding domain (PTB)"/>
    <property type="match status" value="1"/>
</dbReference>
<evidence type="ECO:0000313" key="4">
    <source>
        <dbReference type="Proteomes" id="UP001212152"/>
    </source>
</evidence>
<keyword evidence="4" id="KW-1185">Reference proteome</keyword>
<dbReference type="InterPro" id="IPR001849">
    <property type="entry name" value="PH_domain"/>
</dbReference>
<dbReference type="EMBL" id="JADGJQ010000058">
    <property type="protein sequence ID" value="KAJ3174900.1"/>
    <property type="molecule type" value="Genomic_DNA"/>
</dbReference>
<protein>
    <recommendedName>
        <fullName evidence="2">PH domain-containing protein</fullName>
    </recommendedName>
</protein>
<feature type="compositionally biased region" description="Low complexity" evidence="1">
    <location>
        <begin position="530"/>
        <end position="540"/>
    </location>
</feature>
<dbReference type="SUPFAM" id="SSF50729">
    <property type="entry name" value="PH domain-like"/>
    <property type="match status" value="1"/>
</dbReference>